<dbReference type="CTD" id="20324329"/>
<gene>
    <name evidence="2" type="ORF">T265_10161</name>
</gene>
<name>A0A074Z3E4_OPIVI</name>
<protein>
    <submittedName>
        <fullName evidence="2">Uncharacterized protein</fullName>
    </submittedName>
</protein>
<proteinExistence type="predicted"/>
<evidence type="ECO:0000256" key="1">
    <source>
        <dbReference type="SAM" id="MobiDB-lite"/>
    </source>
</evidence>
<evidence type="ECO:0000313" key="2">
    <source>
        <dbReference type="EMBL" id="KER21538.1"/>
    </source>
</evidence>
<evidence type="ECO:0000313" key="3">
    <source>
        <dbReference type="Proteomes" id="UP000054324"/>
    </source>
</evidence>
<reference evidence="2 3" key="1">
    <citation type="submission" date="2013-11" db="EMBL/GenBank/DDBJ databases">
        <title>Opisthorchis viverrini - life in the bile duct.</title>
        <authorList>
            <person name="Young N.D."/>
            <person name="Nagarajan N."/>
            <person name="Lin S.J."/>
            <person name="Korhonen P.K."/>
            <person name="Jex A.R."/>
            <person name="Hall R.S."/>
            <person name="Safavi-Hemami H."/>
            <person name="Kaewkong W."/>
            <person name="Bertrand D."/>
            <person name="Gao S."/>
            <person name="Seet Q."/>
            <person name="Wongkham S."/>
            <person name="Teh B.T."/>
            <person name="Wongkham C."/>
            <person name="Intapan P.M."/>
            <person name="Maleewong W."/>
            <person name="Yang X."/>
            <person name="Hu M."/>
            <person name="Wang Z."/>
            <person name="Hofmann A."/>
            <person name="Sternberg P.W."/>
            <person name="Tan P."/>
            <person name="Wang J."/>
            <person name="Gasser R.B."/>
        </authorList>
    </citation>
    <scope>NUCLEOTIDE SEQUENCE [LARGE SCALE GENOMIC DNA]</scope>
</reference>
<organism evidence="2 3">
    <name type="scientific">Opisthorchis viverrini</name>
    <name type="common">Southeast Asian liver fluke</name>
    <dbReference type="NCBI Taxonomy" id="6198"/>
    <lineage>
        <taxon>Eukaryota</taxon>
        <taxon>Metazoa</taxon>
        <taxon>Spiralia</taxon>
        <taxon>Lophotrochozoa</taxon>
        <taxon>Platyhelminthes</taxon>
        <taxon>Trematoda</taxon>
        <taxon>Digenea</taxon>
        <taxon>Opisthorchiida</taxon>
        <taxon>Opisthorchiata</taxon>
        <taxon>Opisthorchiidae</taxon>
        <taxon>Opisthorchis</taxon>
    </lineage>
</organism>
<feature type="region of interest" description="Disordered" evidence="1">
    <location>
        <begin position="75"/>
        <end position="95"/>
    </location>
</feature>
<dbReference type="RefSeq" id="XP_009174715.1">
    <property type="nucleotide sequence ID" value="XM_009176451.1"/>
</dbReference>
<dbReference type="AlphaFoldDB" id="A0A074Z3E4"/>
<dbReference type="GeneID" id="20324329"/>
<dbReference type="Proteomes" id="UP000054324">
    <property type="component" value="Unassembled WGS sequence"/>
</dbReference>
<accession>A0A074Z3E4</accession>
<sequence length="319" mass="36504">MNVDHALIDLWVSMWRIRLVSGTEPRLRFRMKYGVTKNHKLNGHPAYENAYESGSRCGVNRSPRSVKQMCKMTRKNGGLQNPKTKRNSQTERSRPCTEWVWKNSLRVRAVRNEHQDDDPESHSAVESEVVAVRTIGAFGPLQRVTPSATNVAQGQWKTRRQNQPGLEAAQYIELPKRIRFILQTSTVLSEWEIVSGGSTDRHNGDGHWVIVRAIRWNKYINEARIWCYLTGKLLQAPVSERAKDQTGTITFDERKHFDCWTKDFEQQFLWPSVAIQLDSRTALEIRVVKLETLAAPEVYACIHAHERHGAAGPDASNPP</sequence>
<keyword evidence="3" id="KW-1185">Reference proteome</keyword>
<dbReference type="KEGG" id="ovi:T265_10161"/>
<dbReference type="EMBL" id="KL596959">
    <property type="protein sequence ID" value="KER21538.1"/>
    <property type="molecule type" value="Genomic_DNA"/>
</dbReference>